<keyword evidence="2" id="KW-0812">Transmembrane</keyword>
<feature type="transmembrane region" description="Helical" evidence="2">
    <location>
        <begin position="206"/>
        <end position="226"/>
    </location>
</feature>
<keyword evidence="2" id="KW-0472">Membrane</keyword>
<gene>
    <name evidence="3" type="ORF">Enr10x_38470</name>
</gene>
<sequence length="321" mass="36223">MEENQESVQPEPKIEQDVTEELPPKEKFRLLKRTAIWFLAFVLAASAMIYQRMTGPTYPMKVLVTGDIVAKLIRTHESTSDAMVELPVDRDKAQPPSATLFFKRFRTDDEFTAVPMQGVEKEDRYQLEAPLPKQPAAGKLEYYIQANLEGKERRFPENPDKNVVIRFKDPVPSAILIPHVSLMIFSILLGMRTGLAALFAPYNMRLLAWITLCGMTVGGMILGPFVQKYAFGEYWTGFPMGGDWTDNKMLFMFLAWVFACSVIGLNPKKKTTILHRIVVFTAAIVMTVCYLIPHSMGGSELDYSQVDKGIDPSEAIKTGRQ</sequence>
<accession>A0A517QA42</accession>
<keyword evidence="2" id="KW-1133">Transmembrane helix</keyword>
<name>A0A517QA42_9PLAN</name>
<evidence type="ECO:0000313" key="4">
    <source>
        <dbReference type="Proteomes" id="UP000315647"/>
    </source>
</evidence>
<dbReference type="RefSeq" id="WP_145450979.1">
    <property type="nucleotide sequence ID" value="NZ_CP037421.1"/>
</dbReference>
<evidence type="ECO:0000256" key="2">
    <source>
        <dbReference type="SAM" id="Phobius"/>
    </source>
</evidence>
<reference evidence="3 4" key="1">
    <citation type="submission" date="2019-03" db="EMBL/GenBank/DDBJ databases">
        <title>Deep-cultivation of Planctomycetes and their phenomic and genomic characterization uncovers novel biology.</title>
        <authorList>
            <person name="Wiegand S."/>
            <person name="Jogler M."/>
            <person name="Boedeker C."/>
            <person name="Pinto D."/>
            <person name="Vollmers J."/>
            <person name="Rivas-Marin E."/>
            <person name="Kohn T."/>
            <person name="Peeters S.H."/>
            <person name="Heuer A."/>
            <person name="Rast P."/>
            <person name="Oberbeckmann S."/>
            <person name="Bunk B."/>
            <person name="Jeske O."/>
            <person name="Meyerdierks A."/>
            <person name="Storesund J.E."/>
            <person name="Kallscheuer N."/>
            <person name="Luecker S."/>
            <person name="Lage O.M."/>
            <person name="Pohl T."/>
            <person name="Merkel B.J."/>
            <person name="Hornburger P."/>
            <person name="Mueller R.-W."/>
            <person name="Bruemmer F."/>
            <person name="Labrenz M."/>
            <person name="Spormann A.M."/>
            <person name="Op den Camp H."/>
            <person name="Overmann J."/>
            <person name="Amann R."/>
            <person name="Jetten M.S.M."/>
            <person name="Mascher T."/>
            <person name="Medema M.H."/>
            <person name="Devos D.P."/>
            <person name="Kaster A.-K."/>
            <person name="Ovreas L."/>
            <person name="Rohde M."/>
            <person name="Galperin M.Y."/>
            <person name="Jogler C."/>
        </authorList>
    </citation>
    <scope>NUCLEOTIDE SEQUENCE [LARGE SCALE GENOMIC DNA]</scope>
    <source>
        <strain evidence="3 4">Enr10</strain>
    </source>
</reference>
<organism evidence="3 4">
    <name type="scientific">Gimesia panareensis</name>
    <dbReference type="NCBI Taxonomy" id="2527978"/>
    <lineage>
        <taxon>Bacteria</taxon>
        <taxon>Pseudomonadati</taxon>
        <taxon>Planctomycetota</taxon>
        <taxon>Planctomycetia</taxon>
        <taxon>Planctomycetales</taxon>
        <taxon>Planctomycetaceae</taxon>
        <taxon>Gimesia</taxon>
    </lineage>
</organism>
<proteinExistence type="predicted"/>
<feature type="transmembrane region" description="Helical" evidence="2">
    <location>
        <begin position="176"/>
        <end position="199"/>
    </location>
</feature>
<feature type="transmembrane region" description="Helical" evidence="2">
    <location>
        <begin position="273"/>
        <end position="293"/>
    </location>
</feature>
<feature type="transmembrane region" description="Helical" evidence="2">
    <location>
        <begin position="35"/>
        <end position="53"/>
    </location>
</feature>
<feature type="region of interest" description="Disordered" evidence="1">
    <location>
        <begin position="1"/>
        <end position="20"/>
    </location>
</feature>
<dbReference type="Proteomes" id="UP000315647">
    <property type="component" value="Chromosome"/>
</dbReference>
<evidence type="ECO:0000256" key="1">
    <source>
        <dbReference type="SAM" id="MobiDB-lite"/>
    </source>
</evidence>
<protein>
    <submittedName>
        <fullName evidence="3">Uncharacterized protein</fullName>
    </submittedName>
</protein>
<dbReference type="AlphaFoldDB" id="A0A517QA42"/>
<keyword evidence="4" id="KW-1185">Reference proteome</keyword>
<dbReference type="EMBL" id="CP037421">
    <property type="protein sequence ID" value="QDT28503.1"/>
    <property type="molecule type" value="Genomic_DNA"/>
</dbReference>
<evidence type="ECO:0000313" key="3">
    <source>
        <dbReference type="EMBL" id="QDT28503.1"/>
    </source>
</evidence>
<feature type="transmembrane region" description="Helical" evidence="2">
    <location>
        <begin position="249"/>
        <end position="266"/>
    </location>
</feature>